<dbReference type="Proteomes" id="UP000253420">
    <property type="component" value="Unassembled WGS sequence"/>
</dbReference>
<dbReference type="PANTHER" id="PTHR24321:SF15">
    <property type="entry name" value="OXIDOREDUCTASE UCPA"/>
    <property type="match status" value="1"/>
</dbReference>
<keyword evidence="4" id="KW-1185">Reference proteome</keyword>
<dbReference type="NCBIfam" id="NF005469">
    <property type="entry name" value="PRK07063.1"/>
    <property type="match status" value="1"/>
</dbReference>
<gene>
    <name evidence="3" type="ORF">DUT91_07630</name>
</gene>
<comment type="similarity">
    <text evidence="1">Belongs to the short-chain dehydrogenases/reductases (SDR) family.</text>
</comment>
<dbReference type="EMBL" id="QOZG01000003">
    <property type="protein sequence ID" value="RCS24182.1"/>
    <property type="molecule type" value="Genomic_DNA"/>
</dbReference>
<protein>
    <submittedName>
        <fullName evidence="3">Short-chain dehydrogenase</fullName>
    </submittedName>
</protein>
<evidence type="ECO:0000313" key="4">
    <source>
        <dbReference type="Proteomes" id="UP000253420"/>
    </source>
</evidence>
<dbReference type="OrthoDB" id="9789398at2"/>
<dbReference type="GO" id="GO:0016491">
    <property type="term" value="F:oxidoreductase activity"/>
    <property type="evidence" value="ECO:0007669"/>
    <property type="project" value="UniProtKB-KW"/>
</dbReference>
<organism evidence="3 4">
    <name type="scientific">Phyllobacterium salinisoli</name>
    <dbReference type="NCBI Taxonomy" id="1899321"/>
    <lineage>
        <taxon>Bacteria</taxon>
        <taxon>Pseudomonadati</taxon>
        <taxon>Pseudomonadota</taxon>
        <taxon>Alphaproteobacteria</taxon>
        <taxon>Hyphomicrobiales</taxon>
        <taxon>Phyllobacteriaceae</taxon>
        <taxon>Phyllobacterium</taxon>
    </lineage>
</organism>
<evidence type="ECO:0000256" key="2">
    <source>
        <dbReference type="ARBA" id="ARBA00023002"/>
    </source>
</evidence>
<dbReference type="InterPro" id="IPR036291">
    <property type="entry name" value="NAD(P)-bd_dom_sf"/>
</dbReference>
<comment type="caution">
    <text evidence="3">The sequence shown here is derived from an EMBL/GenBank/DDBJ whole genome shotgun (WGS) entry which is preliminary data.</text>
</comment>
<dbReference type="FunFam" id="3.40.50.720:FF:000084">
    <property type="entry name" value="Short-chain dehydrogenase reductase"/>
    <property type="match status" value="1"/>
</dbReference>
<dbReference type="SUPFAM" id="SSF51735">
    <property type="entry name" value="NAD(P)-binding Rossmann-fold domains"/>
    <property type="match status" value="1"/>
</dbReference>
<dbReference type="InterPro" id="IPR002347">
    <property type="entry name" value="SDR_fam"/>
</dbReference>
<accession>A0A368K733</accession>
<name>A0A368K733_9HYPH</name>
<dbReference type="CDD" id="cd05233">
    <property type="entry name" value="SDR_c"/>
    <property type="match status" value="1"/>
</dbReference>
<evidence type="ECO:0000256" key="1">
    <source>
        <dbReference type="ARBA" id="ARBA00006484"/>
    </source>
</evidence>
<dbReference type="PRINTS" id="PR00080">
    <property type="entry name" value="SDRFAMILY"/>
</dbReference>
<dbReference type="Pfam" id="PF13561">
    <property type="entry name" value="adh_short_C2"/>
    <property type="match status" value="1"/>
</dbReference>
<proteinExistence type="inferred from homology"/>
<reference evidence="3 4" key="1">
    <citation type="submission" date="2018-07" db="EMBL/GenBank/DDBJ databases">
        <title>The draft genome of Phyllobacterium salinisoli.</title>
        <authorList>
            <person name="Liu L."/>
            <person name="Li L."/>
            <person name="Zhang X."/>
            <person name="Liang L."/>
        </authorList>
    </citation>
    <scope>NUCLEOTIDE SEQUENCE [LARGE SCALE GENOMIC DNA]</scope>
    <source>
        <strain evidence="3 4">LLAN61</strain>
    </source>
</reference>
<dbReference type="PANTHER" id="PTHR24321">
    <property type="entry name" value="DEHYDROGENASES, SHORT CHAIN"/>
    <property type="match status" value="1"/>
</dbReference>
<dbReference type="PRINTS" id="PR00081">
    <property type="entry name" value="GDHRDH"/>
</dbReference>
<dbReference type="AlphaFoldDB" id="A0A368K733"/>
<evidence type="ECO:0000313" key="3">
    <source>
        <dbReference type="EMBL" id="RCS24182.1"/>
    </source>
</evidence>
<dbReference type="Gene3D" id="3.40.50.720">
    <property type="entry name" value="NAD(P)-binding Rossmann-like Domain"/>
    <property type="match status" value="1"/>
</dbReference>
<keyword evidence="2" id="KW-0560">Oxidoreductase</keyword>
<sequence>MMERLAGKRIFVTGAAQGIGLAMANAFLREGAALFLIDRDAELLEREATALRNTGGRLGWLAADITDAAAISAAVRQAEGAIGAINGLVNNAGVNIFAEPLETTDEEWNRCFDINLKGAWNCCKAVLPGMIEAGGGVILNIASTHAFTIIPHTFPYPLAKHALLGMTKSLGLEYAAKNVRVNALAPGYVSTQKVVDYWNSFPDPEAARAETMKLHPGGRIASPEEIAMAAVFMISDECPFMNATCLTIDGGLSVQQHPA</sequence>